<dbReference type="Pfam" id="PF13514">
    <property type="entry name" value="AAA_27"/>
    <property type="match status" value="1"/>
</dbReference>
<dbReference type="SUPFAM" id="SSF52540">
    <property type="entry name" value="P-loop containing nucleoside triphosphate hydrolases"/>
    <property type="match status" value="1"/>
</dbReference>
<dbReference type="InterPro" id="IPR038734">
    <property type="entry name" value="YhaN_AAA"/>
</dbReference>
<organism evidence="2">
    <name type="scientific">marine sediment metagenome</name>
    <dbReference type="NCBI Taxonomy" id="412755"/>
    <lineage>
        <taxon>unclassified sequences</taxon>
        <taxon>metagenomes</taxon>
        <taxon>ecological metagenomes</taxon>
    </lineage>
</organism>
<sequence>MRLRRIELAGFGCLQSFQTDLAPGLNLFHGLNEAGKSTLQQAVLALLYGFY</sequence>
<comment type="caution">
    <text evidence="2">The sequence shown here is derived from an EMBL/GenBank/DDBJ whole genome shotgun (WGS) entry which is preliminary data.</text>
</comment>
<evidence type="ECO:0000259" key="1">
    <source>
        <dbReference type="Pfam" id="PF13514"/>
    </source>
</evidence>
<dbReference type="AlphaFoldDB" id="A0A0F9BUA4"/>
<name>A0A0F9BUA4_9ZZZZ</name>
<feature type="domain" description="YhaN AAA" evidence="1">
    <location>
        <begin position="1"/>
        <end position="50"/>
    </location>
</feature>
<proteinExistence type="predicted"/>
<dbReference type="InterPro" id="IPR027417">
    <property type="entry name" value="P-loop_NTPase"/>
</dbReference>
<feature type="non-terminal residue" evidence="2">
    <location>
        <position position="51"/>
    </location>
</feature>
<reference evidence="2" key="1">
    <citation type="journal article" date="2015" name="Nature">
        <title>Complex archaea that bridge the gap between prokaryotes and eukaryotes.</title>
        <authorList>
            <person name="Spang A."/>
            <person name="Saw J.H."/>
            <person name="Jorgensen S.L."/>
            <person name="Zaremba-Niedzwiedzka K."/>
            <person name="Martijn J."/>
            <person name="Lind A.E."/>
            <person name="van Eijk R."/>
            <person name="Schleper C."/>
            <person name="Guy L."/>
            <person name="Ettema T.J."/>
        </authorList>
    </citation>
    <scope>NUCLEOTIDE SEQUENCE</scope>
</reference>
<dbReference type="PANTHER" id="PTHR41259:SF1">
    <property type="entry name" value="DOUBLE-STRAND BREAK REPAIR RAD50 ATPASE, PUTATIVE-RELATED"/>
    <property type="match status" value="1"/>
</dbReference>
<evidence type="ECO:0000313" key="2">
    <source>
        <dbReference type="EMBL" id="KKL25479.1"/>
    </source>
</evidence>
<protein>
    <recommendedName>
        <fullName evidence="1">YhaN AAA domain-containing protein</fullName>
    </recommendedName>
</protein>
<dbReference type="Gene3D" id="3.40.50.300">
    <property type="entry name" value="P-loop containing nucleotide triphosphate hydrolases"/>
    <property type="match status" value="1"/>
</dbReference>
<accession>A0A0F9BUA4</accession>
<gene>
    <name evidence="2" type="ORF">LCGC14_2404900</name>
</gene>
<dbReference type="PANTHER" id="PTHR41259">
    <property type="entry name" value="DOUBLE-STRAND BREAK REPAIR RAD50 ATPASE, PUTATIVE-RELATED"/>
    <property type="match status" value="1"/>
</dbReference>
<dbReference type="EMBL" id="LAZR01036200">
    <property type="protein sequence ID" value="KKL25479.1"/>
    <property type="molecule type" value="Genomic_DNA"/>
</dbReference>